<reference evidence="1 2" key="1">
    <citation type="submission" date="2020-02" db="EMBL/GenBank/DDBJ databases">
        <title>Draft genome sequence of two Spirosoma agri KCTC 52727 and Spirosoma terrae KCTC 52035.</title>
        <authorList>
            <person name="Rojas J."/>
            <person name="Ambika Manirajan B."/>
            <person name="Ratering S."/>
            <person name="Suarez C."/>
            <person name="Schnell S."/>
        </authorList>
    </citation>
    <scope>NUCLEOTIDE SEQUENCE [LARGE SCALE GENOMIC DNA]</scope>
    <source>
        <strain evidence="1 2">KCTC 52727</strain>
    </source>
</reference>
<proteinExistence type="predicted"/>
<evidence type="ECO:0000313" key="1">
    <source>
        <dbReference type="EMBL" id="NEU69655.1"/>
    </source>
</evidence>
<organism evidence="1 2">
    <name type="scientific">Spirosoma agri</name>
    <dbReference type="NCBI Taxonomy" id="1987381"/>
    <lineage>
        <taxon>Bacteria</taxon>
        <taxon>Pseudomonadati</taxon>
        <taxon>Bacteroidota</taxon>
        <taxon>Cytophagia</taxon>
        <taxon>Cytophagales</taxon>
        <taxon>Cytophagaceae</taxon>
        <taxon>Spirosoma</taxon>
    </lineage>
</organism>
<dbReference type="EMBL" id="JAAGNZ010000002">
    <property type="protein sequence ID" value="NEU69655.1"/>
    <property type="molecule type" value="Genomic_DNA"/>
</dbReference>
<name>A0A6M0IQ26_9BACT</name>
<dbReference type="AlphaFoldDB" id="A0A6M0IQ26"/>
<dbReference type="RefSeq" id="WP_164042198.1">
    <property type="nucleotide sequence ID" value="NZ_JAAGNZ010000002.1"/>
</dbReference>
<evidence type="ECO:0000313" key="2">
    <source>
        <dbReference type="Proteomes" id="UP000477386"/>
    </source>
</evidence>
<gene>
    <name evidence="1" type="ORF">GK091_22435</name>
</gene>
<keyword evidence="2" id="KW-1185">Reference proteome</keyword>
<dbReference type="Proteomes" id="UP000477386">
    <property type="component" value="Unassembled WGS sequence"/>
</dbReference>
<sequence>MKPINQVERSKRWGQFLGLYAALLLLTTLCWWLSIALIPRLTSVQQNQSVQEILAYKKQLSGTDKMLTALEQGAPLTDTWLRSFYANASALDQQFPKPLFMATTNSYRQLAGEYENARKEGDEGVQLLNSQKIQLEAKKAALLAALAATGNEIKAVAAAPKPSAKPAPAPAAPTGPAINPGVYGPFKPLLISGTGEFGKNNPEINASVQFMIVRERQVVLGVYFETGGAETGTQAKITERKELYTAPPGFKIVGLSVPERTPWRISYVDKTTKEEQFPIADGLMALTIHGNTAGLDVGATGASSLSIQLKKQIKVELEKE</sequence>
<protein>
    <submittedName>
        <fullName evidence="1">Uncharacterized protein</fullName>
    </submittedName>
</protein>
<comment type="caution">
    <text evidence="1">The sequence shown here is derived from an EMBL/GenBank/DDBJ whole genome shotgun (WGS) entry which is preliminary data.</text>
</comment>
<accession>A0A6M0IQ26</accession>